<sequence length="590" mass="63715">MSSRVQKGNTIFRPVAKSRPRAANSASRQPSVAVEQSHSTRPDSTLGQNIPSSSSLSTEKNSETPFAPAEVLSDVTTSVENDKSSFNPEGIPRQESVAARPISVPPVVKATVIGIPIRPVQRSQAIPIMVRTPVQQTSGGPSSTVAPIHNPVQASSSSPPSVVHSLSSDKPAVAHASPQDFVPTEEGITDGVAASRTTEECSAGPSQSLAADENAEGSTRSKKGMAKRKKSQEEPAKKRKRRKSEEKDGQDVDAQTSSRKPRSRASSSTPRPRKRAPSPPYDPDADPGEDIDPTTVTMASLCSDTGQGRVSSKAAEIMSNHAAWKAKNREKRARMKALMEAKKYGREDEENAEQGPEQGADPSTSTDVPSTSAATSTPAVVDDTDNGFDYSQDLTTSRYNVQVRIGANGAMVIDEESLVVDRVEDDGTEDYTHVIESDHTKFVNSGTYGKRYRGSRWSAEETELFYDALAQYGENYELIAYVLPGRDRKACKNKFKVEDKRNHARINHCLENSIPVDMKTLSRMTGKDFSGPVPEIRVPTPPRIVPSEETAPAAEEETSTQPVKKRSRSRANANNDGGLVVIGDAADFES</sequence>
<dbReference type="InterPro" id="IPR009057">
    <property type="entry name" value="Homeodomain-like_sf"/>
</dbReference>
<feature type="compositionally biased region" description="Low complexity" evidence="1">
    <location>
        <begin position="151"/>
        <end position="168"/>
    </location>
</feature>
<evidence type="ECO:0000259" key="4">
    <source>
        <dbReference type="PROSITE" id="PS51294"/>
    </source>
</evidence>
<feature type="region of interest" description="Disordered" evidence="1">
    <location>
        <begin position="134"/>
        <end position="314"/>
    </location>
</feature>
<reference evidence="5 6" key="1">
    <citation type="submission" date="2019-12" db="EMBL/GenBank/DDBJ databases">
        <authorList>
            <person name="Floudas D."/>
            <person name="Bentzer J."/>
            <person name="Ahren D."/>
            <person name="Johansson T."/>
            <person name="Persson P."/>
            <person name="Tunlid A."/>
        </authorList>
    </citation>
    <scope>NUCLEOTIDE SEQUENCE [LARGE SCALE GENOMIC DNA]</scope>
    <source>
        <strain evidence="5 6">CBS 102.39</strain>
    </source>
</reference>
<dbReference type="GO" id="GO:0070898">
    <property type="term" value="P:RNA polymerase III preinitiation complex assembly"/>
    <property type="evidence" value="ECO:0007669"/>
    <property type="project" value="TreeGrafter"/>
</dbReference>
<feature type="compositionally biased region" description="Polar residues" evidence="1">
    <location>
        <begin position="74"/>
        <end position="87"/>
    </location>
</feature>
<protein>
    <recommendedName>
        <fullName evidence="7">Myb-like domain-containing protein</fullName>
    </recommendedName>
</protein>
<dbReference type="InterPro" id="IPR039467">
    <property type="entry name" value="TFIIIB_B''_Myb"/>
</dbReference>
<dbReference type="InterPro" id="IPR017884">
    <property type="entry name" value="SANT_dom"/>
</dbReference>
<dbReference type="PROSITE" id="PS51294">
    <property type="entry name" value="HTH_MYB"/>
    <property type="match status" value="1"/>
</dbReference>
<feature type="compositionally biased region" description="Polar residues" evidence="1">
    <location>
        <begin position="134"/>
        <end position="145"/>
    </location>
</feature>
<keyword evidence="6" id="KW-1185">Reference proteome</keyword>
<evidence type="ECO:0000259" key="3">
    <source>
        <dbReference type="PROSITE" id="PS51293"/>
    </source>
</evidence>
<dbReference type="EMBL" id="JAACJL010000001">
    <property type="protein sequence ID" value="KAF4623498.1"/>
    <property type="molecule type" value="Genomic_DNA"/>
</dbReference>
<evidence type="ECO:0008006" key="7">
    <source>
        <dbReference type="Google" id="ProtNLM"/>
    </source>
</evidence>
<evidence type="ECO:0000259" key="2">
    <source>
        <dbReference type="PROSITE" id="PS50090"/>
    </source>
</evidence>
<feature type="domain" description="Myb-like" evidence="2">
    <location>
        <begin position="449"/>
        <end position="496"/>
    </location>
</feature>
<feature type="domain" description="SANT" evidence="3">
    <location>
        <begin position="455"/>
        <end position="503"/>
    </location>
</feature>
<dbReference type="InterPro" id="IPR001005">
    <property type="entry name" value="SANT/Myb"/>
</dbReference>
<evidence type="ECO:0000313" key="6">
    <source>
        <dbReference type="Proteomes" id="UP000521872"/>
    </source>
</evidence>
<dbReference type="SMART" id="SM00717">
    <property type="entry name" value="SANT"/>
    <property type="match status" value="1"/>
</dbReference>
<feature type="compositionally biased region" description="Acidic residues" evidence="1">
    <location>
        <begin position="283"/>
        <end position="292"/>
    </location>
</feature>
<evidence type="ECO:0000313" key="5">
    <source>
        <dbReference type="EMBL" id="KAF4623498.1"/>
    </source>
</evidence>
<feature type="region of interest" description="Disordered" evidence="1">
    <location>
        <begin position="340"/>
        <end position="386"/>
    </location>
</feature>
<dbReference type="Gene3D" id="1.10.10.60">
    <property type="entry name" value="Homeodomain-like"/>
    <property type="match status" value="1"/>
</dbReference>
<feature type="domain" description="HTH myb-type" evidence="4">
    <location>
        <begin position="449"/>
        <end position="503"/>
    </location>
</feature>
<feature type="compositionally biased region" description="Basic residues" evidence="1">
    <location>
        <begin position="220"/>
        <end position="230"/>
    </location>
</feature>
<accession>A0A8H4R5Y9</accession>
<dbReference type="Proteomes" id="UP000521872">
    <property type="component" value="Unassembled WGS sequence"/>
</dbReference>
<dbReference type="SUPFAM" id="SSF46689">
    <property type="entry name" value="Homeodomain-like"/>
    <property type="match status" value="1"/>
</dbReference>
<dbReference type="PROSITE" id="PS51293">
    <property type="entry name" value="SANT"/>
    <property type="match status" value="1"/>
</dbReference>
<dbReference type="PANTHER" id="PTHR22929:SF0">
    <property type="entry name" value="TRANSCRIPTION FACTOR TFIIIB COMPONENT B'' HOMOLOG"/>
    <property type="match status" value="1"/>
</dbReference>
<dbReference type="GO" id="GO:0000126">
    <property type="term" value="C:transcription factor TFIIIB complex"/>
    <property type="evidence" value="ECO:0007669"/>
    <property type="project" value="TreeGrafter"/>
</dbReference>
<name>A0A8H4R5Y9_9AGAR</name>
<dbReference type="GO" id="GO:0001156">
    <property type="term" value="F:TFIIIC-class transcription factor complex binding"/>
    <property type="evidence" value="ECO:0007669"/>
    <property type="project" value="TreeGrafter"/>
</dbReference>
<dbReference type="AlphaFoldDB" id="A0A8H4R5Y9"/>
<proteinExistence type="predicted"/>
<feature type="compositionally biased region" description="Polar residues" evidence="1">
    <location>
        <begin position="24"/>
        <end position="51"/>
    </location>
</feature>
<feature type="region of interest" description="Disordered" evidence="1">
    <location>
        <begin position="526"/>
        <end position="590"/>
    </location>
</feature>
<dbReference type="PROSITE" id="PS50090">
    <property type="entry name" value="MYB_LIKE"/>
    <property type="match status" value="1"/>
</dbReference>
<feature type="region of interest" description="Disordered" evidence="1">
    <location>
        <begin position="1"/>
        <end position="94"/>
    </location>
</feature>
<dbReference type="CDD" id="cd00167">
    <property type="entry name" value="SANT"/>
    <property type="match status" value="1"/>
</dbReference>
<dbReference type="InterPro" id="IPR017930">
    <property type="entry name" value="Myb_dom"/>
</dbReference>
<evidence type="ECO:0000256" key="1">
    <source>
        <dbReference type="SAM" id="MobiDB-lite"/>
    </source>
</evidence>
<organism evidence="5 6">
    <name type="scientific">Agrocybe pediades</name>
    <dbReference type="NCBI Taxonomy" id="84607"/>
    <lineage>
        <taxon>Eukaryota</taxon>
        <taxon>Fungi</taxon>
        <taxon>Dikarya</taxon>
        <taxon>Basidiomycota</taxon>
        <taxon>Agaricomycotina</taxon>
        <taxon>Agaricomycetes</taxon>
        <taxon>Agaricomycetidae</taxon>
        <taxon>Agaricales</taxon>
        <taxon>Agaricineae</taxon>
        <taxon>Strophariaceae</taxon>
        <taxon>Agrocybe</taxon>
    </lineage>
</organism>
<feature type="compositionally biased region" description="Low complexity" evidence="1">
    <location>
        <begin position="361"/>
        <end position="381"/>
    </location>
</feature>
<comment type="caution">
    <text evidence="5">The sequence shown here is derived from an EMBL/GenBank/DDBJ whole genome shotgun (WGS) entry which is preliminary data.</text>
</comment>
<feature type="compositionally biased region" description="Polar residues" evidence="1">
    <location>
        <begin position="294"/>
        <end position="310"/>
    </location>
</feature>
<dbReference type="Pfam" id="PF15963">
    <property type="entry name" value="Myb_DNA-bind_7"/>
    <property type="match status" value="1"/>
</dbReference>
<dbReference type="PANTHER" id="PTHR22929">
    <property type="entry name" value="RNA POLYMERASE III TRANSCRIPTION INITIATION FACTOR B"/>
    <property type="match status" value="1"/>
</dbReference>
<gene>
    <name evidence="5" type="ORF">D9613_002207</name>
</gene>